<dbReference type="GO" id="GO:0005198">
    <property type="term" value="F:structural molecule activity"/>
    <property type="evidence" value="ECO:0007669"/>
    <property type="project" value="InterPro"/>
</dbReference>
<dbReference type="GO" id="GO:0006886">
    <property type="term" value="P:intracellular protein transport"/>
    <property type="evidence" value="ECO:0007669"/>
    <property type="project" value="InterPro"/>
</dbReference>
<dbReference type="GO" id="GO:0030132">
    <property type="term" value="C:clathrin coat of coated pit"/>
    <property type="evidence" value="ECO:0007669"/>
    <property type="project" value="InterPro"/>
</dbReference>
<dbReference type="EMBL" id="JAPDFW010000103">
    <property type="protein sequence ID" value="KAJ5069647.1"/>
    <property type="molecule type" value="Genomic_DNA"/>
</dbReference>
<dbReference type="GO" id="GO:0030130">
    <property type="term" value="C:clathrin coat of trans-Golgi network vesicle"/>
    <property type="evidence" value="ECO:0007669"/>
    <property type="project" value="InterPro"/>
</dbReference>
<dbReference type="Proteomes" id="UP001149090">
    <property type="component" value="Unassembled WGS sequence"/>
</dbReference>
<gene>
    <name evidence="1" type="ORF">M0811_02217</name>
</gene>
<dbReference type="InterPro" id="IPR016025">
    <property type="entry name" value="Clathrin_H-chain_N"/>
</dbReference>
<dbReference type="Gene3D" id="2.130.10.110">
    <property type="entry name" value="Clathrin heavy-chain terminal domain"/>
    <property type="match status" value="1"/>
</dbReference>
<dbReference type="SUPFAM" id="SSF48371">
    <property type="entry name" value="ARM repeat"/>
    <property type="match status" value="2"/>
</dbReference>
<dbReference type="GO" id="GO:0032051">
    <property type="term" value="F:clathrin light chain binding"/>
    <property type="evidence" value="ECO:0007669"/>
    <property type="project" value="TreeGrafter"/>
</dbReference>
<evidence type="ECO:0000313" key="1">
    <source>
        <dbReference type="EMBL" id="KAJ5069647.1"/>
    </source>
</evidence>
<dbReference type="GO" id="GO:0006898">
    <property type="term" value="P:receptor-mediated endocytosis"/>
    <property type="evidence" value="ECO:0007669"/>
    <property type="project" value="TreeGrafter"/>
</dbReference>
<protein>
    <submittedName>
        <fullName evidence="1">Clathrin heavy chain</fullName>
    </submittedName>
</protein>
<accession>A0A9Q0LB71</accession>
<dbReference type="SUPFAM" id="SSF50989">
    <property type="entry name" value="Clathrin heavy-chain terminal domain"/>
    <property type="match status" value="1"/>
</dbReference>
<dbReference type="AlphaFoldDB" id="A0A9Q0LB71"/>
<dbReference type="Pfam" id="PF13838">
    <property type="entry name" value="Clathrin_H_link"/>
    <property type="match status" value="1"/>
</dbReference>
<evidence type="ECO:0000313" key="2">
    <source>
        <dbReference type="Proteomes" id="UP001149090"/>
    </source>
</evidence>
<dbReference type="PANTHER" id="PTHR10292">
    <property type="entry name" value="CLATHRIN HEAVY CHAIN RELATED"/>
    <property type="match status" value="1"/>
</dbReference>
<sequence length="652" mass="75841">MENQFLKPFEISIDLFANLSSFGFDSRFFNFSNLSITSEKFLCLNELDQFTGKISVVNFESFSKTTYSLQGNLAKMNPENHQIALQNETIIQVLDLDSKMCLKKTNFKENVLFFKWITVEILAIITENKVYHWNIKDSKEPEPLFEIHESLQNHQIINYQTSENLQWLIVVGITQKENQIFGSSQLYSIEKQKTQIIQTSACDLASVFLQNFNKSILIFSCIMKTPTETKLYSMEFGNDSTTENKFKRYTHPVEFDSFPTQDFPIDLKICEKFSVIFVLTKMGYLFVFDLLTGILFLKKQISNHSPLHAVFNKNKDGIIAVFKSGEILTISGKNPNLKIHNLNQFNQLVDAIIIQDSDTTRSIFIDKFEVLFNQGKYQEAAKIIADSPDQFLRTQENFKKFQEAIKNEGEKPPEIIYYQLFLAQNKLNSFESIHFVRKLIEIQKKELIENFVKEDKLELSQELMNIFDSDPELSQLFKKKQISNDSIVTKLIEQQEFLKLLDYGKNFLMGLNYSELLKNVLEQNEQIAENFAKFLLSEQKEKDIYLIDVLNVFDIFADAKKIKSLTAVFLDVLKDNKEEEGYLQTKLLEVIINSGHIQVADAIIKNEMFSHYDRWGISLKVKCVYVMNKLRVRISDPPHLDLNLINSIFFLE</sequence>
<dbReference type="PANTHER" id="PTHR10292:SF1">
    <property type="entry name" value="CLATHRIN HEAVY CHAIN"/>
    <property type="match status" value="1"/>
</dbReference>
<keyword evidence="2" id="KW-1185">Reference proteome</keyword>
<dbReference type="InterPro" id="IPR016024">
    <property type="entry name" value="ARM-type_fold"/>
</dbReference>
<proteinExistence type="predicted"/>
<reference evidence="1" key="1">
    <citation type="submission" date="2022-10" db="EMBL/GenBank/DDBJ databases">
        <title>Novel sulphate-reducing endosymbionts in the free-living metamonad Anaeramoeba.</title>
        <authorList>
            <person name="Jerlstrom-Hultqvist J."/>
            <person name="Cepicka I."/>
            <person name="Gallot-Lavallee L."/>
            <person name="Salas-Leiva D."/>
            <person name="Curtis B.A."/>
            <person name="Zahonova K."/>
            <person name="Pipaliya S."/>
            <person name="Dacks J."/>
            <person name="Roger A.J."/>
        </authorList>
    </citation>
    <scope>NUCLEOTIDE SEQUENCE</scope>
    <source>
        <strain evidence="1">BMAN</strain>
    </source>
</reference>
<name>A0A9Q0LB71_ANAIG</name>
<organism evidence="1 2">
    <name type="scientific">Anaeramoeba ignava</name>
    <name type="common">Anaerobic marine amoeba</name>
    <dbReference type="NCBI Taxonomy" id="1746090"/>
    <lineage>
        <taxon>Eukaryota</taxon>
        <taxon>Metamonada</taxon>
        <taxon>Anaeramoebidae</taxon>
        <taxon>Anaeramoeba</taxon>
    </lineage>
</organism>
<comment type="caution">
    <text evidence="1">The sequence shown here is derived from an EMBL/GenBank/DDBJ whole genome shotgun (WGS) entry which is preliminary data.</text>
</comment>
<dbReference type="OrthoDB" id="2113814at2759"/>
<dbReference type="GO" id="GO:0071439">
    <property type="term" value="C:clathrin complex"/>
    <property type="evidence" value="ECO:0007669"/>
    <property type="project" value="TreeGrafter"/>
</dbReference>